<keyword evidence="5" id="KW-0677">Repeat</keyword>
<evidence type="ECO:0000256" key="4">
    <source>
        <dbReference type="ARBA" id="ARBA00022723"/>
    </source>
</evidence>
<evidence type="ECO:0000256" key="7">
    <source>
        <dbReference type="ARBA" id="ARBA00022833"/>
    </source>
</evidence>
<dbReference type="SMART" id="SM00235">
    <property type="entry name" value="ZnMc"/>
    <property type="match status" value="1"/>
</dbReference>
<dbReference type="InterPro" id="IPR034033">
    <property type="entry name" value="Serralysin-like"/>
</dbReference>
<keyword evidence="7" id="KW-0862">Zinc</keyword>
<keyword evidence="6" id="KW-0378">Hydrolase</keyword>
<dbReference type="RefSeq" id="WP_199049527.1">
    <property type="nucleotide sequence ID" value="NZ_JAELXT010000011.1"/>
</dbReference>
<evidence type="ECO:0000313" key="9">
    <source>
        <dbReference type="EMBL" id="MBJ6126281.1"/>
    </source>
</evidence>
<evidence type="ECO:0000256" key="6">
    <source>
        <dbReference type="ARBA" id="ARBA00022801"/>
    </source>
</evidence>
<name>A0ABS0Y1T9_9HYPH</name>
<sequence>MARVVTGIYDGTRSGDAYIDGLISGFRWPAGTTITYAFPTTTSSYSPDYKDGEELTSNFAGVSLFMQEAFEGFIHGTRSGTSNAMTLSPIEGFTNLRFAKHNDPDASSLIRIASSSFVDTAWAYYPGAEIEGDIWFGQNFMGEDPFATPTSTTYGHAVAMHELGHALGLKHPFEIYMPEDVLLPGDKDGYEYTIMAYSQMPTIPPSLHAGAVTYSGGHPQTYMMLDIAALQYLYGANYGFRADDTVYSWSETTGEAFVNGVAQGRDANGLLEDARSIFQTLWDGSGIDTYDLSNYTTNLQLDLDPGGKSIFSQAQRTHLGWTTKGDYYAANVYNALLHKGDLRSLIENAKGGRATM</sequence>
<dbReference type="SUPFAM" id="SSF55486">
    <property type="entry name" value="Metalloproteases ('zincins'), catalytic domain"/>
    <property type="match status" value="1"/>
</dbReference>
<accession>A0ABS0Y1T9</accession>
<keyword evidence="4" id="KW-0479">Metal-binding</keyword>
<keyword evidence="10" id="KW-1185">Reference proteome</keyword>
<dbReference type="CDD" id="cd04277">
    <property type="entry name" value="ZnMc_serralysin_like"/>
    <property type="match status" value="1"/>
</dbReference>
<evidence type="ECO:0000259" key="8">
    <source>
        <dbReference type="SMART" id="SM00235"/>
    </source>
</evidence>
<proteinExistence type="predicted"/>
<reference evidence="10" key="1">
    <citation type="submission" date="2020-12" db="EMBL/GenBank/DDBJ databases">
        <title>Hymenobacter sp.</title>
        <authorList>
            <person name="Kim M.K."/>
        </authorList>
    </citation>
    <scope>NUCLEOTIDE SEQUENCE [LARGE SCALE GENOMIC DNA]</scope>
    <source>
        <strain evidence="10">BT325</strain>
    </source>
</reference>
<dbReference type="InterPro" id="IPR001818">
    <property type="entry name" value="Pept_M10_metallopeptidase"/>
</dbReference>
<evidence type="ECO:0000256" key="2">
    <source>
        <dbReference type="ARBA" id="ARBA00022525"/>
    </source>
</evidence>
<gene>
    <name evidence="9" type="ORF">JAO75_12795</name>
</gene>
<dbReference type="Pfam" id="PF00413">
    <property type="entry name" value="Peptidase_M10"/>
    <property type="match status" value="1"/>
</dbReference>
<evidence type="ECO:0000256" key="5">
    <source>
        <dbReference type="ARBA" id="ARBA00022737"/>
    </source>
</evidence>
<dbReference type="InterPro" id="IPR024079">
    <property type="entry name" value="MetalloPept_cat_dom_sf"/>
</dbReference>
<comment type="caution">
    <text evidence="9">The sequence shown here is derived from an EMBL/GenBank/DDBJ whole genome shotgun (WGS) entry which is preliminary data.</text>
</comment>
<organism evidence="9 10">
    <name type="scientific">Microvirga splendida</name>
    <dbReference type="NCBI Taxonomy" id="2795727"/>
    <lineage>
        <taxon>Bacteria</taxon>
        <taxon>Pseudomonadati</taxon>
        <taxon>Pseudomonadota</taxon>
        <taxon>Alphaproteobacteria</taxon>
        <taxon>Hyphomicrobiales</taxon>
        <taxon>Methylobacteriaceae</taxon>
        <taxon>Microvirga</taxon>
    </lineage>
</organism>
<dbReference type="InterPro" id="IPR006026">
    <property type="entry name" value="Peptidase_Metallo"/>
</dbReference>
<dbReference type="InterPro" id="IPR011049">
    <property type="entry name" value="Serralysin-like_metalloprot_C"/>
</dbReference>
<dbReference type="Proteomes" id="UP000620670">
    <property type="component" value="Unassembled WGS sequence"/>
</dbReference>
<evidence type="ECO:0000313" key="10">
    <source>
        <dbReference type="Proteomes" id="UP000620670"/>
    </source>
</evidence>
<evidence type="ECO:0000256" key="1">
    <source>
        <dbReference type="ARBA" id="ARBA00004613"/>
    </source>
</evidence>
<dbReference type="InterPro" id="IPR013858">
    <property type="entry name" value="Peptidase_M10B_C"/>
</dbReference>
<dbReference type="Gene3D" id="2.150.10.10">
    <property type="entry name" value="Serralysin-like metalloprotease, C-terminal"/>
    <property type="match status" value="1"/>
</dbReference>
<feature type="domain" description="Peptidase metallopeptidase" evidence="8">
    <location>
        <begin position="24"/>
        <end position="194"/>
    </location>
</feature>
<dbReference type="Pfam" id="PF08548">
    <property type="entry name" value="Peptidase_M10_C"/>
    <property type="match status" value="1"/>
</dbReference>
<evidence type="ECO:0000256" key="3">
    <source>
        <dbReference type="ARBA" id="ARBA00022670"/>
    </source>
</evidence>
<keyword evidence="3" id="KW-0645">Protease</keyword>
<keyword evidence="2" id="KW-0964">Secreted</keyword>
<protein>
    <submittedName>
        <fullName evidence="9">M10 family metallopeptidase</fullName>
    </submittedName>
</protein>
<comment type="subcellular location">
    <subcellularLocation>
        <location evidence="1">Secreted</location>
    </subcellularLocation>
</comment>
<dbReference type="EMBL" id="JAELXT010000011">
    <property type="protein sequence ID" value="MBJ6126281.1"/>
    <property type="molecule type" value="Genomic_DNA"/>
</dbReference>
<dbReference type="Gene3D" id="3.40.390.10">
    <property type="entry name" value="Collagenase (Catalytic Domain)"/>
    <property type="match status" value="1"/>
</dbReference>